<reference evidence="3" key="1">
    <citation type="submission" date="2021-02" db="EMBL/GenBank/DDBJ databases">
        <authorList>
            <person name="Nowell W R."/>
        </authorList>
    </citation>
    <scope>NUCLEOTIDE SEQUENCE</scope>
</reference>
<proteinExistence type="predicted"/>
<comment type="caution">
    <text evidence="3">The sequence shown here is derived from an EMBL/GenBank/DDBJ whole genome shotgun (WGS) entry which is preliminary data.</text>
</comment>
<evidence type="ECO:0000313" key="5">
    <source>
        <dbReference type="Proteomes" id="UP000663832"/>
    </source>
</evidence>
<name>A0A816C5E3_9BILA</name>
<keyword evidence="5" id="KW-1185">Reference proteome</keyword>
<dbReference type="EMBL" id="CAJNOM010001769">
    <property type="protein sequence ID" value="CAF1618517.1"/>
    <property type="molecule type" value="Genomic_DNA"/>
</dbReference>
<evidence type="ECO:0000313" key="1">
    <source>
        <dbReference type="EMBL" id="CAF1481393.1"/>
    </source>
</evidence>
<evidence type="ECO:0000313" key="3">
    <source>
        <dbReference type="EMBL" id="CAF1618517.1"/>
    </source>
</evidence>
<dbReference type="Proteomes" id="UP000663832">
    <property type="component" value="Unassembled WGS sequence"/>
</dbReference>
<gene>
    <name evidence="1" type="ORF">BJG266_LOCUS42084</name>
    <name evidence="2" type="ORF">BJG266_LOCUS42102</name>
    <name evidence="3" type="ORF">QVE165_LOCUS55257</name>
    <name evidence="4" type="ORF">QVE165_LOCUS55265</name>
</gene>
<dbReference type="EMBL" id="CAJNOI010002557">
    <property type="protein sequence ID" value="CAF1481684.1"/>
    <property type="molecule type" value="Genomic_DNA"/>
</dbReference>
<evidence type="ECO:0000313" key="4">
    <source>
        <dbReference type="EMBL" id="CAF1618572.1"/>
    </source>
</evidence>
<accession>A0A816C5E3</accession>
<dbReference type="AlphaFoldDB" id="A0A816C5E3"/>
<dbReference type="EMBL" id="CAJNOI010002552">
    <property type="protein sequence ID" value="CAF1481393.1"/>
    <property type="molecule type" value="Genomic_DNA"/>
</dbReference>
<dbReference type="Proteomes" id="UP000663877">
    <property type="component" value="Unassembled WGS sequence"/>
</dbReference>
<protein>
    <submittedName>
        <fullName evidence="3">Uncharacterized protein</fullName>
    </submittedName>
</protein>
<evidence type="ECO:0000313" key="2">
    <source>
        <dbReference type="EMBL" id="CAF1481684.1"/>
    </source>
</evidence>
<organism evidence="3 5">
    <name type="scientific">Adineta steineri</name>
    <dbReference type="NCBI Taxonomy" id="433720"/>
    <lineage>
        <taxon>Eukaryota</taxon>
        <taxon>Metazoa</taxon>
        <taxon>Spiralia</taxon>
        <taxon>Gnathifera</taxon>
        <taxon>Rotifera</taxon>
        <taxon>Eurotatoria</taxon>
        <taxon>Bdelloidea</taxon>
        <taxon>Adinetida</taxon>
        <taxon>Adinetidae</taxon>
        <taxon>Adineta</taxon>
    </lineage>
</organism>
<sequence>MMTNTIVFQDILHELDNDLEIEGKEYNLDSFYLNFKHERQETDQNQSQSQPILISEESIIKEKNFFFFDIPNYLSLSNITLQATFLSELCIYFKPINFKDLQQLCMLTLSNVYYSFT</sequence>
<dbReference type="EMBL" id="CAJNOM010001770">
    <property type="protein sequence ID" value="CAF1618572.1"/>
    <property type="molecule type" value="Genomic_DNA"/>
</dbReference>